<accession>A0A369CDN2</accession>
<dbReference type="Proteomes" id="UP000252707">
    <property type="component" value="Unassembled WGS sequence"/>
</dbReference>
<proteinExistence type="predicted"/>
<reference evidence="1 2" key="1">
    <citation type="submission" date="2018-07" db="EMBL/GenBank/DDBJ databases">
        <title>Genomic Encyclopedia of Type Strains, Phase IV (KMG-IV): sequencing the most valuable type-strain genomes for metagenomic binning, comparative biology and taxonomic classification.</title>
        <authorList>
            <person name="Goeker M."/>
        </authorList>
    </citation>
    <scope>NUCLEOTIDE SEQUENCE [LARGE SCALE GENOMIC DNA]</scope>
    <source>
        <strain evidence="1 2">DSM 26407</strain>
    </source>
</reference>
<dbReference type="RefSeq" id="WP_114278844.1">
    <property type="nucleotide sequence ID" value="NZ_QPJY01000002.1"/>
</dbReference>
<sequence>MIDSRIILFHTQATSARTRFLRLPGATVCGFEPLPPGAELLAEGSGGKVALHPGAAVRDAELRLGLPVGSLEAEGEYLANVQAGSGPVTVFLARFTTIDPPFAAAAAAGAEFIDLTAARGLPALELELLRRAYELILGG</sequence>
<organism evidence="1 2">
    <name type="scientific">Thioalbus denitrificans</name>
    <dbReference type="NCBI Taxonomy" id="547122"/>
    <lineage>
        <taxon>Bacteria</taxon>
        <taxon>Pseudomonadati</taxon>
        <taxon>Pseudomonadota</taxon>
        <taxon>Gammaproteobacteria</taxon>
        <taxon>Chromatiales</taxon>
        <taxon>Ectothiorhodospiraceae</taxon>
        <taxon>Thioalbus</taxon>
    </lineage>
</organism>
<gene>
    <name evidence="1" type="ORF">DFQ59_102369</name>
</gene>
<dbReference type="AlphaFoldDB" id="A0A369CDN2"/>
<evidence type="ECO:0000313" key="2">
    <source>
        <dbReference type="Proteomes" id="UP000252707"/>
    </source>
</evidence>
<name>A0A369CDN2_9GAMM</name>
<keyword evidence="2" id="KW-1185">Reference proteome</keyword>
<dbReference type="EMBL" id="QPJY01000002">
    <property type="protein sequence ID" value="RCX32019.1"/>
    <property type="molecule type" value="Genomic_DNA"/>
</dbReference>
<comment type="caution">
    <text evidence="1">The sequence shown here is derived from an EMBL/GenBank/DDBJ whole genome shotgun (WGS) entry which is preliminary data.</text>
</comment>
<dbReference type="OrthoDB" id="6088517at2"/>
<protein>
    <submittedName>
        <fullName evidence="1">Uncharacterized protein</fullName>
    </submittedName>
</protein>
<evidence type="ECO:0000313" key="1">
    <source>
        <dbReference type="EMBL" id="RCX32019.1"/>
    </source>
</evidence>